<dbReference type="FunFam" id="3.40.720.10:FF:000047">
    <property type="entry name" value="Arylsulfatase"/>
    <property type="match status" value="1"/>
</dbReference>
<dbReference type="CDD" id="cd16025">
    <property type="entry name" value="PAS_like"/>
    <property type="match status" value="1"/>
</dbReference>
<dbReference type="GO" id="GO:0046872">
    <property type="term" value="F:metal ion binding"/>
    <property type="evidence" value="ECO:0007669"/>
    <property type="project" value="UniProtKB-KW"/>
</dbReference>
<proteinExistence type="inferred from homology"/>
<comment type="similarity">
    <text evidence="1">Belongs to the sulfatase family.</text>
</comment>
<feature type="domain" description="Sulfatase N-terminal" evidence="5">
    <location>
        <begin position="6"/>
        <end position="416"/>
    </location>
</feature>
<keyword evidence="2" id="KW-0479">Metal-binding</keyword>
<dbReference type="SUPFAM" id="SSF53649">
    <property type="entry name" value="Alkaline phosphatase-like"/>
    <property type="match status" value="1"/>
</dbReference>
<dbReference type="AlphaFoldDB" id="A0A6B0Y0N0"/>
<evidence type="ECO:0000256" key="4">
    <source>
        <dbReference type="ARBA" id="ARBA00022837"/>
    </source>
</evidence>
<dbReference type="Gene3D" id="3.30.1120.10">
    <property type="match status" value="1"/>
</dbReference>
<sequence>MTPDRPNVILILVDDMGFADLGCMGSEIRTPNINRLAANGVTLSSMYNCARCCPTRASLLTGLYPHKAGIGYMAVDFGVPEYQGKLRSDAVTIPEALRENGYRTLMSGKWHVGGDFEPREADSWRVGDLDHPSPRQRGFDRFFGMVDGAMSFFFPHHLMENDQRVEVTSNDFYLTDAISERACGMIGEAVEDDAPFFLYLAYNAPHWPLHAPEEDIARYGRTYLGGWDSIRTARHENMIGAGVLQNPWDISPRDAEAPPWDEVASGDWEAARMAVYAAMVDRMDAGVGRVVDQLERLGVKDDTLILFLSDNGGCAELLAEDGWCKFFPDRLPDGREIRSGNRPSLRPGGPQTFMSYDLPWANVSNAPFRLYKHWVHEGGISTPMVAHWPNGIDNRGFVHSPWHVVDVLPTILDITGTSYPVEFGGHTVQKLDGESFAGLFRPGSDRVRERPIFWEHEGNAALRQGDWKIVRKHGQAWELYNMVDDRTELNDLSDRHANARDRMIRDHGDWAERLGVRPWEEVISLAKSRYGRGTDLHGKIG</sequence>
<evidence type="ECO:0000259" key="5">
    <source>
        <dbReference type="Pfam" id="PF00884"/>
    </source>
</evidence>
<dbReference type="GO" id="GO:0004065">
    <property type="term" value="F:arylsulfatase activity"/>
    <property type="evidence" value="ECO:0007669"/>
    <property type="project" value="TreeGrafter"/>
</dbReference>
<dbReference type="Gene3D" id="3.40.720.10">
    <property type="entry name" value="Alkaline Phosphatase, subunit A"/>
    <property type="match status" value="1"/>
</dbReference>
<dbReference type="PROSITE" id="PS00149">
    <property type="entry name" value="SULFATASE_2"/>
    <property type="match status" value="1"/>
</dbReference>
<dbReference type="InterPro" id="IPR050738">
    <property type="entry name" value="Sulfatase"/>
</dbReference>
<dbReference type="InterPro" id="IPR017850">
    <property type="entry name" value="Alkaline_phosphatase_core_sf"/>
</dbReference>
<evidence type="ECO:0000256" key="1">
    <source>
        <dbReference type="ARBA" id="ARBA00008779"/>
    </source>
</evidence>
<reference evidence="6" key="1">
    <citation type="submission" date="2019-09" db="EMBL/GenBank/DDBJ databases">
        <title>Characterisation of the sponge microbiome using genome-centric metagenomics.</title>
        <authorList>
            <person name="Engelberts J.P."/>
            <person name="Robbins S.J."/>
            <person name="De Goeij J.M."/>
            <person name="Aranda M."/>
            <person name="Bell S.C."/>
            <person name="Webster N.S."/>
        </authorList>
    </citation>
    <scope>NUCLEOTIDE SEQUENCE</scope>
    <source>
        <strain evidence="6">SB0664_bin_43</strain>
    </source>
</reference>
<protein>
    <submittedName>
        <fullName evidence="6">Arylsulfatase</fullName>
    </submittedName>
</protein>
<dbReference type="PANTHER" id="PTHR42693:SF53">
    <property type="entry name" value="ENDO-4-O-SULFATASE"/>
    <property type="match status" value="1"/>
</dbReference>
<keyword evidence="4" id="KW-0106">Calcium</keyword>
<dbReference type="Pfam" id="PF00884">
    <property type="entry name" value="Sulfatase"/>
    <property type="match status" value="1"/>
</dbReference>
<evidence type="ECO:0000256" key="2">
    <source>
        <dbReference type="ARBA" id="ARBA00022723"/>
    </source>
</evidence>
<organism evidence="6">
    <name type="scientific">Boseongicola sp. SB0664_bin_43</name>
    <dbReference type="NCBI Taxonomy" id="2604844"/>
    <lineage>
        <taxon>Bacteria</taxon>
        <taxon>Pseudomonadati</taxon>
        <taxon>Pseudomonadota</taxon>
        <taxon>Alphaproteobacteria</taxon>
        <taxon>Rhodobacterales</taxon>
        <taxon>Paracoccaceae</taxon>
        <taxon>Boseongicola</taxon>
    </lineage>
</organism>
<dbReference type="EMBL" id="VXRY01000244">
    <property type="protein sequence ID" value="MXY33647.1"/>
    <property type="molecule type" value="Genomic_DNA"/>
</dbReference>
<dbReference type="InterPro" id="IPR024607">
    <property type="entry name" value="Sulfatase_CS"/>
</dbReference>
<comment type="caution">
    <text evidence="6">The sequence shown here is derived from an EMBL/GenBank/DDBJ whole genome shotgun (WGS) entry which is preliminary data.</text>
</comment>
<evidence type="ECO:0000256" key="3">
    <source>
        <dbReference type="ARBA" id="ARBA00022801"/>
    </source>
</evidence>
<gene>
    <name evidence="6" type="ORF">F4Y60_06075</name>
</gene>
<name>A0A6B0Y0N0_9RHOB</name>
<dbReference type="PANTHER" id="PTHR42693">
    <property type="entry name" value="ARYLSULFATASE FAMILY MEMBER"/>
    <property type="match status" value="1"/>
</dbReference>
<evidence type="ECO:0000313" key="6">
    <source>
        <dbReference type="EMBL" id="MXY33647.1"/>
    </source>
</evidence>
<dbReference type="InterPro" id="IPR000917">
    <property type="entry name" value="Sulfatase_N"/>
</dbReference>
<keyword evidence="3" id="KW-0378">Hydrolase</keyword>
<accession>A0A6B0Y0N0</accession>